<name>A0A947D319_9HYPH</name>
<protein>
    <submittedName>
        <fullName evidence="1">Uncharacterized protein</fullName>
    </submittedName>
</protein>
<dbReference type="EMBL" id="JAHHZF010000003">
    <property type="protein sequence ID" value="MBT9289388.1"/>
    <property type="molecule type" value="Genomic_DNA"/>
</dbReference>
<accession>A0A947D319</accession>
<dbReference type="RefSeq" id="WP_261968018.1">
    <property type="nucleotide sequence ID" value="NZ_JAHHZF010000003.1"/>
</dbReference>
<keyword evidence="2" id="KW-1185">Reference proteome</keyword>
<reference evidence="1 2" key="1">
    <citation type="submission" date="2021-06" db="EMBL/GenBank/DDBJ databases">
        <authorList>
            <person name="Grouzdev D.S."/>
            <person name="Koziaeva V."/>
        </authorList>
    </citation>
    <scope>NUCLEOTIDE SEQUENCE [LARGE SCALE GENOMIC DNA]</scope>
    <source>
        <strain evidence="1 2">22</strain>
    </source>
</reference>
<comment type="caution">
    <text evidence="1">The sequence shown here is derived from an EMBL/GenBank/DDBJ whole genome shotgun (WGS) entry which is preliminary data.</text>
</comment>
<sequence length="86" mass="9537">MYLVLPKLADQEPGLGTREWLARQRAALQAVRHDIESVLEAKKLVGQVRFEDALDIGALVIRSNSEVADQIRELESVDQVVADGLL</sequence>
<organism evidence="1 2">
    <name type="scientific">Prosthecodimorpha staleyi</name>
    <dbReference type="NCBI Taxonomy" id="2840188"/>
    <lineage>
        <taxon>Bacteria</taxon>
        <taxon>Pseudomonadati</taxon>
        <taxon>Pseudomonadota</taxon>
        <taxon>Alphaproteobacteria</taxon>
        <taxon>Hyphomicrobiales</taxon>
        <taxon>Ancalomicrobiaceae</taxon>
        <taxon>Prosthecodimorpha</taxon>
    </lineage>
</organism>
<proteinExistence type="predicted"/>
<evidence type="ECO:0000313" key="1">
    <source>
        <dbReference type="EMBL" id="MBT9289388.1"/>
    </source>
</evidence>
<gene>
    <name evidence="1" type="ORF">KL771_07990</name>
</gene>
<evidence type="ECO:0000313" key="2">
    <source>
        <dbReference type="Proteomes" id="UP000766595"/>
    </source>
</evidence>
<dbReference type="Proteomes" id="UP000766595">
    <property type="component" value="Unassembled WGS sequence"/>
</dbReference>
<dbReference type="AlphaFoldDB" id="A0A947D319"/>